<dbReference type="CDD" id="cd00112">
    <property type="entry name" value="LDLa"/>
    <property type="match status" value="1"/>
</dbReference>
<dbReference type="PANTHER" id="PTHR12630:SF1">
    <property type="entry name" value="GLUCOSIDASE 2 SUBUNIT BETA"/>
    <property type="match status" value="1"/>
</dbReference>
<feature type="transmembrane region" description="Helical" evidence="2">
    <location>
        <begin position="14"/>
        <end position="37"/>
    </location>
</feature>
<proteinExistence type="predicted"/>
<evidence type="ECO:0000313" key="5">
    <source>
        <dbReference type="Proteomes" id="UP001162164"/>
    </source>
</evidence>
<evidence type="ECO:0000256" key="1">
    <source>
        <dbReference type="ARBA" id="ARBA00023157"/>
    </source>
</evidence>
<dbReference type="Proteomes" id="UP001162164">
    <property type="component" value="Unassembled WGS sequence"/>
</dbReference>
<sequence>MFQKKFLIFTRRKISFFVIPSLIISAIFIIYQITIFVQISNESKPKPKLKPNLIRGTHEKQAKFYLPNAENKFKCISSFEEIDYKRVNDDYCDCLDGSDEPGTNACPNGMFYCATQGFTKRFKKFIVSDKVNDGICDCCDGSDEWNDNRLLSYDYESQKKADRYHVPCPNMC</sequence>
<name>A0ABQ9K743_9CUCU</name>
<dbReference type="EMBL" id="JAPWTJ010000016">
    <property type="protein sequence ID" value="KAJ8985342.1"/>
    <property type="molecule type" value="Genomic_DNA"/>
</dbReference>
<protein>
    <recommendedName>
        <fullName evidence="3">Glucosidase II beta subunit N-terminal domain-containing protein</fullName>
    </recommendedName>
</protein>
<dbReference type="Pfam" id="PF12999">
    <property type="entry name" value="PRKCSH-like"/>
    <property type="match status" value="1"/>
</dbReference>
<organism evidence="4 5">
    <name type="scientific">Molorchus minor</name>
    <dbReference type="NCBI Taxonomy" id="1323400"/>
    <lineage>
        <taxon>Eukaryota</taxon>
        <taxon>Metazoa</taxon>
        <taxon>Ecdysozoa</taxon>
        <taxon>Arthropoda</taxon>
        <taxon>Hexapoda</taxon>
        <taxon>Insecta</taxon>
        <taxon>Pterygota</taxon>
        <taxon>Neoptera</taxon>
        <taxon>Endopterygota</taxon>
        <taxon>Coleoptera</taxon>
        <taxon>Polyphaga</taxon>
        <taxon>Cucujiformia</taxon>
        <taxon>Chrysomeloidea</taxon>
        <taxon>Cerambycidae</taxon>
        <taxon>Lamiinae</taxon>
        <taxon>Monochamini</taxon>
        <taxon>Molorchus</taxon>
    </lineage>
</organism>
<evidence type="ECO:0000256" key="2">
    <source>
        <dbReference type="SAM" id="Phobius"/>
    </source>
</evidence>
<accession>A0ABQ9K743</accession>
<keyword evidence="5" id="KW-1185">Reference proteome</keyword>
<keyword evidence="2" id="KW-0472">Membrane</keyword>
<keyword evidence="2" id="KW-1133">Transmembrane helix</keyword>
<dbReference type="InterPro" id="IPR002172">
    <property type="entry name" value="LDrepeatLR_classA_rpt"/>
</dbReference>
<gene>
    <name evidence="4" type="ORF">NQ317_008373</name>
</gene>
<feature type="domain" description="Glucosidase II beta subunit N-terminal" evidence="3">
    <location>
        <begin position="52"/>
        <end position="144"/>
    </location>
</feature>
<dbReference type="InterPro" id="IPR039794">
    <property type="entry name" value="Gtb1-like"/>
</dbReference>
<keyword evidence="1" id="KW-1015">Disulfide bond</keyword>
<evidence type="ECO:0000313" key="4">
    <source>
        <dbReference type="EMBL" id="KAJ8985342.1"/>
    </source>
</evidence>
<comment type="caution">
    <text evidence="4">The sequence shown here is derived from an EMBL/GenBank/DDBJ whole genome shotgun (WGS) entry which is preliminary data.</text>
</comment>
<evidence type="ECO:0000259" key="3">
    <source>
        <dbReference type="Pfam" id="PF12999"/>
    </source>
</evidence>
<reference evidence="4" key="1">
    <citation type="journal article" date="2023" name="Insect Mol. Biol.">
        <title>Genome sequencing provides insights into the evolution of gene families encoding plant cell wall-degrading enzymes in longhorned beetles.</title>
        <authorList>
            <person name="Shin N.R."/>
            <person name="Okamura Y."/>
            <person name="Kirsch R."/>
            <person name="Pauchet Y."/>
        </authorList>
    </citation>
    <scope>NUCLEOTIDE SEQUENCE</scope>
    <source>
        <strain evidence="4">MMC_N1</strain>
    </source>
</reference>
<keyword evidence="2" id="KW-0812">Transmembrane</keyword>
<dbReference type="InterPro" id="IPR036055">
    <property type="entry name" value="LDL_receptor-like_sf"/>
</dbReference>
<dbReference type="InterPro" id="IPR028146">
    <property type="entry name" value="PRKCSH_N"/>
</dbReference>
<dbReference type="PANTHER" id="PTHR12630">
    <property type="entry name" value="N-LINKED OLIGOSACCHARIDE PROCESSING"/>
    <property type="match status" value="1"/>
</dbReference>
<dbReference type="Gene3D" id="4.10.400.10">
    <property type="entry name" value="Low-density Lipoprotein Receptor"/>
    <property type="match status" value="1"/>
</dbReference>